<keyword evidence="1" id="KW-0472">Membrane</keyword>
<keyword evidence="1" id="KW-1133">Transmembrane helix</keyword>
<organism evidence="2 3">
    <name type="scientific">Anthostomella pinea</name>
    <dbReference type="NCBI Taxonomy" id="933095"/>
    <lineage>
        <taxon>Eukaryota</taxon>
        <taxon>Fungi</taxon>
        <taxon>Dikarya</taxon>
        <taxon>Ascomycota</taxon>
        <taxon>Pezizomycotina</taxon>
        <taxon>Sordariomycetes</taxon>
        <taxon>Xylariomycetidae</taxon>
        <taxon>Xylariales</taxon>
        <taxon>Xylariaceae</taxon>
        <taxon>Anthostomella</taxon>
    </lineage>
</organism>
<gene>
    <name evidence="2" type="ORF">KHLLAP_LOCUS1656</name>
</gene>
<evidence type="ECO:0000256" key="1">
    <source>
        <dbReference type="SAM" id="Phobius"/>
    </source>
</evidence>
<proteinExistence type="predicted"/>
<dbReference type="Proteomes" id="UP001295740">
    <property type="component" value="Unassembled WGS sequence"/>
</dbReference>
<protein>
    <submittedName>
        <fullName evidence="2">Uu.00g040410.m01.CDS01</fullName>
    </submittedName>
</protein>
<keyword evidence="1" id="KW-0812">Transmembrane</keyword>
<reference evidence="2" key="1">
    <citation type="submission" date="2023-10" db="EMBL/GenBank/DDBJ databases">
        <authorList>
            <person name="Hackl T."/>
        </authorList>
    </citation>
    <scope>NUCLEOTIDE SEQUENCE</scope>
</reference>
<feature type="transmembrane region" description="Helical" evidence="1">
    <location>
        <begin position="103"/>
        <end position="124"/>
    </location>
</feature>
<comment type="caution">
    <text evidence="2">The sequence shown here is derived from an EMBL/GenBank/DDBJ whole genome shotgun (WGS) entry which is preliminary data.</text>
</comment>
<evidence type="ECO:0000313" key="3">
    <source>
        <dbReference type="Proteomes" id="UP001295740"/>
    </source>
</evidence>
<dbReference type="EMBL" id="CAUWAG010000003">
    <property type="protein sequence ID" value="CAJ2501188.1"/>
    <property type="molecule type" value="Genomic_DNA"/>
</dbReference>
<name>A0AAI8V585_9PEZI</name>
<dbReference type="AlphaFoldDB" id="A0AAI8V585"/>
<evidence type="ECO:0000313" key="2">
    <source>
        <dbReference type="EMBL" id="CAJ2501188.1"/>
    </source>
</evidence>
<accession>A0AAI8V585</accession>
<keyword evidence="3" id="KW-1185">Reference proteome</keyword>
<sequence length="141" mass="15203">MASPAPPLGIAPFRSIIIPRDYAYDTPATADQEAHDLTIDEAEPHRNSPASTSASAALLTWHQQQAAHERYSTFPPPELPGGRRSILARILAGLHACAAGGTVFFVGFLGLMFLMAWAVVYLAGKNAGRDRPMMMPLGFAW</sequence>